<dbReference type="Proteomes" id="UP000192277">
    <property type="component" value="Unassembled WGS sequence"/>
</dbReference>
<reference evidence="1 2" key="1">
    <citation type="submission" date="2016-04" db="EMBL/GenBank/DDBJ databases">
        <authorList>
            <person name="Chen L."/>
            <person name="Zhuang W."/>
            <person name="Wang G."/>
        </authorList>
    </citation>
    <scope>NUCLEOTIDE SEQUENCE [LARGE SCALE GENOMIC DNA]</scope>
    <source>
        <strain evidence="2">GR20</strain>
    </source>
</reference>
<name>A0ABX3NRL3_9BACT</name>
<proteinExistence type="predicted"/>
<protein>
    <submittedName>
        <fullName evidence="1">Uncharacterized protein</fullName>
    </submittedName>
</protein>
<evidence type="ECO:0000313" key="2">
    <source>
        <dbReference type="Proteomes" id="UP000192277"/>
    </source>
</evidence>
<sequence length="193" mass="22313">MENMSSVRSKIEMIDEEITIRYVDELRAKESRIDFTKDGWVEEMRTIESEYRKKIAPELAFIRRTIGEALAANSFKDLQSIDAMLNDTNRLKNYINPTFAELEENIKSGSHEYLVLSLLLFEARNLEADARDEMIYFGDLVRFCESKRVDVKPILKQLLPFASNEIKYGANSVQSIFQHAIEHAVSIPENSNQ</sequence>
<evidence type="ECO:0000313" key="1">
    <source>
        <dbReference type="EMBL" id="OQP43859.1"/>
    </source>
</evidence>
<keyword evidence="2" id="KW-1185">Reference proteome</keyword>
<gene>
    <name evidence="1" type="ORF">A4D02_10295</name>
</gene>
<comment type="caution">
    <text evidence="1">The sequence shown here is derived from an EMBL/GenBank/DDBJ whole genome shotgun (WGS) entry which is preliminary data.</text>
</comment>
<accession>A0ABX3NRL3</accession>
<organism evidence="1 2">
    <name type="scientific">Niastella koreensis</name>
    <dbReference type="NCBI Taxonomy" id="354356"/>
    <lineage>
        <taxon>Bacteria</taxon>
        <taxon>Pseudomonadati</taxon>
        <taxon>Bacteroidota</taxon>
        <taxon>Chitinophagia</taxon>
        <taxon>Chitinophagales</taxon>
        <taxon>Chitinophagaceae</taxon>
        <taxon>Niastella</taxon>
    </lineage>
</organism>
<dbReference type="EMBL" id="LWBO01000034">
    <property type="protein sequence ID" value="OQP43859.1"/>
    <property type="molecule type" value="Genomic_DNA"/>
</dbReference>
<dbReference type="RefSeq" id="WP_014218850.1">
    <property type="nucleotide sequence ID" value="NZ_LWBO01000034.1"/>
</dbReference>